<accession>A0AAV9XU22</accession>
<keyword evidence="3 5" id="KW-0547">Nucleotide-binding</keyword>
<sequence length="710" mass="79631">MTNKSLNSNSRASNGSLMTHQNADSINDDYDSSALMENIDTVESLGKSLPFDEKYECKISEVDKPYRIRDMKEYLEMHSRSIQNPDEFWGEIARKELRWLRDFTKTRGTGPTFQDRLPWFLNGKLNVCDNCVDRWVEKQPESIAIIWEGEDPSNVRKITYIELFRNVCRMANVLKRFGISKGDTVGIYMPMIPETIYTMLACARIGAVHMVVFAGFAAQNLLDRLINAKCKIVVTADQGTRGKKIINLKDIVDEALKNLPSIKSCIVFRHLNSPINVVEGRDYDGHALLRAEKPYCPLEDMDSEDPLFYLYTSGSTGTPKGVQHSTAGYLLYATVTLKYLFNTHTGDIFGCVGDIGWITGHSYLVYGPLSNGLTTLVFEGIPTHPDPGRYWDMIERHKITHFYTAPTAIRTLKKFGDEYVNKYDRSSLRVLGSVGEPINPSAWRWYYKVVGEERCSIVDTYWQTETGGIVIAPIPGCIPMKPGSATLPFFGIEPAILNPDTGLEVNGPGSGVLCIKDSWPGIFRGIFGAHFLHEDLYTNPFPGYYFTGDGALRDNDGYYWITGRIDDTINVSGHRLSSKEIEDALTGHEAVSEAAAVAIQHDVKGNALVCFVVLRNITCGFTIDNSKQQPLESELRLCVRKQIGPVASPDHILIVENIPKTRSGKVVRRLLRKIATGSNNYGDISTVANPECIKSIESSWFQYLKREKSK</sequence>
<comment type="similarity">
    <text evidence="1 5">Belongs to the ATP-dependent AMP-binding enzyme family.</text>
</comment>
<dbReference type="GO" id="GO:0005524">
    <property type="term" value="F:ATP binding"/>
    <property type="evidence" value="ECO:0007669"/>
    <property type="project" value="UniProtKB-UniRule"/>
</dbReference>
<keyword evidence="4 5" id="KW-0067">ATP-binding</keyword>
<dbReference type="AlphaFoldDB" id="A0AAV9XU22"/>
<keyword evidence="11" id="KW-1185">Reference proteome</keyword>
<dbReference type="Pfam" id="PF16177">
    <property type="entry name" value="ACAS_N"/>
    <property type="match status" value="1"/>
</dbReference>
<name>A0AAV9XU22_9CRYT</name>
<dbReference type="Gene3D" id="3.40.50.12780">
    <property type="entry name" value="N-terminal domain of ligase-like"/>
    <property type="match status" value="1"/>
</dbReference>
<keyword evidence="2 5" id="KW-0436">Ligase</keyword>
<dbReference type="EMBL" id="JAWDEY010000037">
    <property type="protein sequence ID" value="KAK6587599.1"/>
    <property type="molecule type" value="Genomic_DNA"/>
</dbReference>
<dbReference type="Pfam" id="PF13193">
    <property type="entry name" value="AMP-binding_C"/>
    <property type="match status" value="1"/>
</dbReference>
<dbReference type="NCBIfam" id="TIGR02188">
    <property type="entry name" value="Ac_CoA_lig_AcsA"/>
    <property type="match status" value="1"/>
</dbReference>
<organism evidence="10 11">
    <name type="scientific">Cryptosporidium xiaoi</name>
    <dbReference type="NCBI Taxonomy" id="659607"/>
    <lineage>
        <taxon>Eukaryota</taxon>
        <taxon>Sar</taxon>
        <taxon>Alveolata</taxon>
        <taxon>Apicomplexa</taxon>
        <taxon>Conoidasida</taxon>
        <taxon>Coccidia</taxon>
        <taxon>Eucoccidiorida</taxon>
        <taxon>Eimeriorina</taxon>
        <taxon>Cryptosporidiidae</taxon>
        <taxon>Cryptosporidium</taxon>
    </lineage>
</organism>
<dbReference type="PANTHER" id="PTHR24095:SF14">
    <property type="entry name" value="ACETYL-COENZYME A SYNTHETASE 1"/>
    <property type="match status" value="1"/>
</dbReference>
<gene>
    <name evidence="10" type="ORF">RS030_91508</name>
</gene>
<dbReference type="InterPro" id="IPR042099">
    <property type="entry name" value="ANL_N_sf"/>
</dbReference>
<dbReference type="EC" id="6.2.1.1" evidence="5"/>
<dbReference type="InterPro" id="IPR000873">
    <property type="entry name" value="AMP-dep_synth/lig_dom"/>
</dbReference>
<dbReference type="InterPro" id="IPR025110">
    <property type="entry name" value="AMP-bd_C"/>
</dbReference>
<proteinExistence type="inferred from homology"/>
<dbReference type="Pfam" id="PF00501">
    <property type="entry name" value="AMP-binding"/>
    <property type="match status" value="1"/>
</dbReference>
<evidence type="ECO:0000313" key="11">
    <source>
        <dbReference type="Proteomes" id="UP001311799"/>
    </source>
</evidence>
<evidence type="ECO:0000256" key="2">
    <source>
        <dbReference type="ARBA" id="ARBA00022598"/>
    </source>
</evidence>
<dbReference type="FunFam" id="3.40.50.12780:FF:000001">
    <property type="entry name" value="Acetyl-coenzyme A synthetase"/>
    <property type="match status" value="1"/>
</dbReference>
<dbReference type="InterPro" id="IPR011904">
    <property type="entry name" value="Ac_CoA_lig"/>
</dbReference>
<feature type="domain" description="Acetyl-coenzyme A synthetase N-terminal" evidence="9">
    <location>
        <begin position="74"/>
        <end position="131"/>
    </location>
</feature>
<feature type="domain" description="AMP-dependent synthetase/ligase" evidence="7">
    <location>
        <begin position="133"/>
        <end position="526"/>
    </location>
</feature>
<evidence type="ECO:0000259" key="7">
    <source>
        <dbReference type="Pfam" id="PF00501"/>
    </source>
</evidence>
<reference evidence="10 11" key="1">
    <citation type="submission" date="2023-10" db="EMBL/GenBank/DDBJ databases">
        <title>Comparative genomics analysis reveals potential genetic determinants of host preference in Cryptosporidium xiaoi.</title>
        <authorList>
            <person name="Xiao L."/>
            <person name="Li J."/>
        </authorList>
    </citation>
    <scope>NUCLEOTIDE SEQUENCE [LARGE SCALE GENOMIC DNA]</scope>
    <source>
        <strain evidence="10 11">52996</strain>
    </source>
</reference>
<evidence type="ECO:0000259" key="9">
    <source>
        <dbReference type="Pfam" id="PF16177"/>
    </source>
</evidence>
<dbReference type="InterPro" id="IPR045851">
    <property type="entry name" value="AMP-bd_C_sf"/>
</dbReference>
<dbReference type="Proteomes" id="UP001311799">
    <property type="component" value="Unassembled WGS sequence"/>
</dbReference>
<evidence type="ECO:0000313" key="10">
    <source>
        <dbReference type="EMBL" id="KAK6587599.1"/>
    </source>
</evidence>
<dbReference type="PANTHER" id="PTHR24095">
    <property type="entry name" value="ACETYL-COENZYME A SYNTHETASE"/>
    <property type="match status" value="1"/>
</dbReference>
<dbReference type="GO" id="GO:0003987">
    <property type="term" value="F:acetate-CoA ligase activity"/>
    <property type="evidence" value="ECO:0007669"/>
    <property type="project" value="UniProtKB-UniRule"/>
</dbReference>
<evidence type="ECO:0000256" key="6">
    <source>
        <dbReference type="SAM" id="MobiDB-lite"/>
    </source>
</evidence>
<dbReference type="GO" id="GO:0019427">
    <property type="term" value="P:acetyl-CoA biosynthetic process from acetate"/>
    <property type="evidence" value="ECO:0007669"/>
    <property type="project" value="InterPro"/>
</dbReference>
<dbReference type="InterPro" id="IPR032387">
    <property type="entry name" value="ACAS_N"/>
</dbReference>
<feature type="region of interest" description="Disordered" evidence="6">
    <location>
        <begin position="1"/>
        <end position="24"/>
    </location>
</feature>
<comment type="catalytic activity">
    <reaction evidence="5">
        <text>acetate + ATP + CoA = acetyl-CoA + AMP + diphosphate</text>
        <dbReference type="Rhea" id="RHEA:23176"/>
        <dbReference type="ChEBI" id="CHEBI:30089"/>
        <dbReference type="ChEBI" id="CHEBI:30616"/>
        <dbReference type="ChEBI" id="CHEBI:33019"/>
        <dbReference type="ChEBI" id="CHEBI:57287"/>
        <dbReference type="ChEBI" id="CHEBI:57288"/>
        <dbReference type="ChEBI" id="CHEBI:456215"/>
        <dbReference type="EC" id="6.2.1.1"/>
    </reaction>
</comment>
<evidence type="ECO:0000256" key="5">
    <source>
        <dbReference type="RuleBase" id="RU361147"/>
    </source>
</evidence>
<evidence type="ECO:0000256" key="3">
    <source>
        <dbReference type="ARBA" id="ARBA00022741"/>
    </source>
</evidence>
<dbReference type="GO" id="GO:0016208">
    <property type="term" value="F:AMP binding"/>
    <property type="evidence" value="ECO:0007669"/>
    <property type="project" value="InterPro"/>
</dbReference>
<dbReference type="NCBIfam" id="NF001208">
    <property type="entry name" value="PRK00174.1"/>
    <property type="match status" value="1"/>
</dbReference>
<dbReference type="InterPro" id="IPR020845">
    <property type="entry name" value="AMP-binding_CS"/>
</dbReference>
<dbReference type="CDD" id="cd05966">
    <property type="entry name" value="ACS"/>
    <property type="match status" value="1"/>
</dbReference>
<dbReference type="Gene3D" id="3.30.300.30">
    <property type="match status" value="1"/>
</dbReference>
<evidence type="ECO:0000256" key="4">
    <source>
        <dbReference type="ARBA" id="ARBA00022840"/>
    </source>
</evidence>
<dbReference type="PROSITE" id="PS00455">
    <property type="entry name" value="AMP_BINDING"/>
    <property type="match status" value="1"/>
</dbReference>
<evidence type="ECO:0000256" key="1">
    <source>
        <dbReference type="ARBA" id="ARBA00006432"/>
    </source>
</evidence>
<protein>
    <recommendedName>
        <fullName evidence="5">Acetyl-coenzyme A synthetase</fullName>
        <ecNumber evidence="5">6.2.1.1</ecNumber>
    </recommendedName>
</protein>
<evidence type="ECO:0000259" key="8">
    <source>
        <dbReference type="Pfam" id="PF13193"/>
    </source>
</evidence>
<comment type="caution">
    <text evidence="10">The sequence shown here is derived from an EMBL/GenBank/DDBJ whole genome shotgun (WGS) entry which is preliminary data.</text>
</comment>
<dbReference type="SUPFAM" id="SSF56801">
    <property type="entry name" value="Acetyl-CoA synthetase-like"/>
    <property type="match status" value="1"/>
</dbReference>
<feature type="domain" description="AMP-binding enzyme C-terminal" evidence="8">
    <location>
        <begin position="580"/>
        <end position="665"/>
    </location>
</feature>